<feature type="transmembrane region" description="Helical" evidence="1">
    <location>
        <begin position="463"/>
        <end position="483"/>
    </location>
</feature>
<dbReference type="InterPro" id="IPR051604">
    <property type="entry name" value="Ergot_Alk_Oxidoreductase"/>
</dbReference>
<keyword evidence="1" id="KW-0812">Transmembrane</keyword>
<gene>
    <name evidence="3" type="ORF">GETHOR_09250</name>
</gene>
<dbReference type="Gene3D" id="3.30.530.20">
    <property type="match status" value="1"/>
</dbReference>
<sequence>MTSPRPEGANRMDPGKPLILVTGATGYIGGRLVPRLLAAGRRIRCLARNPERLAGRPWPGVELVKGDVSDPTSLEAALQGVSQVYYLVHAMAEDSPDFRGRDLRQALTFAAACAKAGVRRIIYLGGLGDPARHRSDHLASRQEVGAALGSSGVPVLEFRAAVIVGSGSVSFEMIRHLTERLPIMITPRWVNTRCQPIGVRDVLGYLTEALEHPEVEGVFEIGGQDVLDYRRMMLGYAGIRGLRRLILPMRVPLPILSALWVDMVTPIPLELVKPLIEGMTTEVVVRDPRALEVFRVRPMAYRDALVLALQRLDEDAVETTWATSLSREQEEQVLGSHEGMFLERHHRHVKAPPRAVFQAFCALGGENGWPAGNWLWQARGFLDRAVGGLGMRRGRRHPRDLRVGDPVDFWRVEALEPERLLRLRSEMRLDGRAWLQFTVRVEGDGSRLEQTAFFEPHGLLGLLYWYSVLPFHLFVFPGMIRALKRRAEAAMTQSGPGA</sequence>
<name>A0ABM8DPG2_9BACT</name>
<keyword evidence="1" id="KW-0472">Membrane</keyword>
<evidence type="ECO:0000313" key="3">
    <source>
        <dbReference type="EMBL" id="BDU68824.1"/>
    </source>
</evidence>
<proteinExistence type="predicted"/>
<accession>A0ABM8DPG2</accession>
<dbReference type="InterPro" id="IPR023393">
    <property type="entry name" value="START-like_dom_sf"/>
</dbReference>
<dbReference type="EMBL" id="AP027079">
    <property type="protein sequence ID" value="BDU68824.1"/>
    <property type="molecule type" value="Genomic_DNA"/>
</dbReference>
<dbReference type="Pfam" id="PF13460">
    <property type="entry name" value="NAD_binding_10"/>
    <property type="match status" value="1"/>
</dbReference>
<dbReference type="RefSeq" id="WP_286355460.1">
    <property type="nucleotide sequence ID" value="NZ_AP027079.1"/>
</dbReference>
<dbReference type="PANTHER" id="PTHR43162:SF1">
    <property type="entry name" value="PRESTALK A DIFFERENTIATION PROTEIN A"/>
    <property type="match status" value="1"/>
</dbReference>
<dbReference type="SUPFAM" id="SSF51735">
    <property type="entry name" value="NAD(P)-binding Rossmann-fold domains"/>
    <property type="match status" value="1"/>
</dbReference>
<organism evidence="3 4">
    <name type="scientific">Geothrix oryzae</name>
    <dbReference type="NCBI Taxonomy" id="2927975"/>
    <lineage>
        <taxon>Bacteria</taxon>
        <taxon>Pseudomonadati</taxon>
        <taxon>Acidobacteriota</taxon>
        <taxon>Holophagae</taxon>
        <taxon>Holophagales</taxon>
        <taxon>Holophagaceae</taxon>
        <taxon>Geothrix</taxon>
    </lineage>
</organism>
<keyword evidence="1" id="KW-1133">Transmembrane helix</keyword>
<dbReference type="SUPFAM" id="SSF55961">
    <property type="entry name" value="Bet v1-like"/>
    <property type="match status" value="1"/>
</dbReference>
<protein>
    <submittedName>
        <fullName evidence="3">NAD(P)-dependent oxidoreductase</fullName>
    </submittedName>
</protein>
<dbReference type="PANTHER" id="PTHR43162">
    <property type="match status" value="1"/>
</dbReference>
<evidence type="ECO:0000259" key="2">
    <source>
        <dbReference type="Pfam" id="PF13460"/>
    </source>
</evidence>
<reference evidence="4" key="1">
    <citation type="journal article" date="2023" name="Int. J. Syst. Evol. Microbiol.">
        <title>Mesoterricola silvestris gen. nov., sp. nov., Mesoterricola sediminis sp. nov., Geothrix oryzae sp. nov., Geothrix edaphica sp. nov., Geothrix rubra sp. nov., and Geothrix limicola sp. nov., six novel members of Acidobacteriota isolated from soils.</title>
        <authorList>
            <person name="Itoh H."/>
            <person name="Sugisawa Y."/>
            <person name="Mise K."/>
            <person name="Xu Z."/>
            <person name="Kuniyasu M."/>
            <person name="Ushijima N."/>
            <person name="Kawano K."/>
            <person name="Kobayashi E."/>
            <person name="Shiratori Y."/>
            <person name="Masuda Y."/>
            <person name="Senoo K."/>
        </authorList>
    </citation>
    <scope>NUCLEOTIDE SEQUENCE [LARGE SCALE GENOMIC DNA]</scope>
    <source>
        <strain evidence="4">Red222</strain>
    </source>
</reference>
<dbReference type="InterPro" id="IPR036291">
    <property type="entry name" value="NAD(P)-bd_dom_sf"/>
</dbReference>
<dbReference type="Pfam" id="PF11066">
    <property type="entry name" value="DUF2867"/>
    <property type="match status" value="1"/>
</dbReference>
<dbReference type="InterPro" id="IPR016040">
    <property type="entry name" value="NAD(P)-bd_dom"/>
</dbReference>
<evidence type="ECO:0000256" key="1">
    <source>
        <dbReference type="SAM" id="Phobius"/>
    </source>
</evidence>
<dbReference type="Gene3D" id="3.40.50.720">
    <property type="entry name" value="NAD(P)-binding Rossmann-like Domain"/>
    <property type="match status" value="1"/>
</dbReference>
<feature type="domain" description="NAD(P)-binding" evidence="2">
    <location>
        <begin position="23"/>
        <end position="129"/>
    </location>
</feature>
<dbReference type="Proteomes" id="UP001242010">
    <property type="component" value="Chromosome"/>
</dbReference>
<keyword evidence="4" id="KW-1185">Reference proteome</keyword>
<evidence type="ECO:0000313" key="4">
    <source>
        <dbReference type="Proteomes" id="UP001242010"/>
    </source>
</evidence>
<dbReference type="InterPro" id="IPR021295">
    <property type="entry name" value="DUF2867"/>
</dbReference>